<dbReference type="EMBL" id="QSSV01000017">
    <property type="protein sequence ID" value="RGM11466.1"/>
    <property type="molecule type" value="Genomic_DNA"/>
</dbReference>
<proteinExistence type="predicted"/>
<sequence length="100" mass="11843">MAYKLKDRKEKMLYKGSVYELTLQWDRESLRKCFCGMPPFYAHIRKDGNNFALIDCYSTGDDFSVEPMHPLFKEPEWIVHFLKSDINSIPLKKLLELLPI</sequence>
<dbReference type="RefSeq" id="WP_117742172.1">
    <property type="nucleotide sequence ID" value="NZ_QSSV01000017.1"/>
</dbReference>
<reference evidence="1 2" key="1">
    <citation type="submission" date="2018-08" db="EMBL/GenBank/DDBJ databases">
        <title>A genome reference for cultivated species of the human gut microbiota.</title>
        <authorList>
            <person name="Zou Y."/>
            <person name="Xue W."/>
            <person name="Luo G."/>
        </authorList>
    </citation>
    <scope>NUCLEOTIDE SEQUENCE [LARGE SCALE GENOMIC DNA]</scope>
    <source>
        <strain evidence="1 2">TF03-6</strain>
    </source>
</reference>
<comment type="caution">
    <text evidence="1">The sequence shown here is derived from an EMBL/GenBank/DDBJ whole genome shotgun (WGS) entry which is preliminary data.</text>
</comment>
<protein>
    <submittedName>
        <fullName evidence="1">Uncharacterized protein</fullName>
    </submittedName>
</protein>
<gene>
    <name evidence="1" type="ORF">DXC34_13190</name>
</gene>
<dbReference type="AlphaFoldDB" id="A0A3E4ULL7"/>
<accession>A0A3E4ULL7</accession>
<evidence type="ECO:0000313" key="1">
    <source>
        <dbReference type="EMBL" id="RGM11466.1"/>
    </source>
</evidence>
<dbReference type="Proteomes" id="UP000261223">
    <property type="component" value="Unassembled WGS sequence"/>
</dbReference>
<evidence type="ECO:0000313" key="2">
    <source>
        <dbReference type="Proteomes" id="UP000261223"/>
    </source>
</evidence>
<name>A0A3E4ULL7_BACSE</name>
<organism evidence="1 2">
    <name type="scientific">Bacteroides stercoris</name>
    <dbReference type="NCBI Taxonomy" id="46506"/>
    <lineage>
        <taxon>Bacteria</taxon>
        <taxon>Pseudomonadati</taxon>
        <taxon>Bacteroidota</taxon>
        <taxon>Bacteroidia</taxon>
        <taxon>Bacteroidales</taxon>
        <taxon>Bacteroidaceae</taxon>
        <taxon>Bacteroides</taxon>
    </lineage>
</organism>